<gene>
    <name evidence="2" type="ORF">RSOLAG1IB_10088</name>
</gene>
<dbReference type="EMBL" id="LN679157">
    <property type="protein sequence ID" value="CEL61515.1"/>
    <property type="molecule type" value="Genomic_DNA"/>
</dbReference>
<dbReference type="OrthoDB" id="3156891at2759"/>
<sequence>MNVDRRAPIDNPPDNNVTTPLSFTHCPGGNNIDHILRGSGWLCGFRVDDMDEPQATARQVASYVGGGGVVIQEINSANTELITTYNQRAANYVHHGWSVGAVETISPWTLSRIDAKNRHNEKGEWITRRTLAQRLRVQVLLKDLSPVPEFEAAVKDALQRPSNYEKFRAVYDAMSRWGDVIPLGIEIGSSLTLTDREANFNKLPETSVYNSLIHLSTIKTAHVTRIGGESSAGWEDGRWIIMNTPATEWRPIRIFAVSSTLDLLSDDTQAHLTSLYDERLSYVPPLTIDPVRYQYQIYDDTNNASRTVSKITIYISDYVDSIEAKYLDSVPTQDGKDEGMKHTFALTNGEHIIEMLTCVDDDWLRGMQFITNKGRCSAIYGVLEGTPIIVKSKGGVLAGLSVTSRKHPQWDYLVTSVRGIWRHDLVPWVPKENDIYSDYFGARIQHGTGFNDRALMRNSCTMYISSVEVWADADIDSIQFAYTDIRNNGLKTRTARHGGFGGNHYRFELRDGEHIVSISGRYNEVCVSQLCFGTNLARTSEVYGRGNGRSFSVTAPFGSAEKSLRLQYILGKK</sequence>
<keyword evidence="3" id="KW-1185">Reference proteome</keyword>
<dbReference type="SUPFAM" id="SSF51101">
    <property type="entry name" value="Mannose-binding lectins"/>
    <property type="match status" value="2"/>
</dbReference>
<protein>
    <recommendedName>
        <fullName evidence="1">Jacalin-type lectin domain-containing protein</fullName>
    </recommendedName>
</protein>
<evidence type="ECO:0000259" key="1">
    <source>
        <dbReference type="PROSITE" id="PS51752"/>
    </source>
</evidence>
<evidence type="ECO:0000313" key="2">
    <source>
        <dbReference type="EMBL" id="CEL61515.1"/>
    </source>
</evidence>
<dbReference type="SMART" id="SM00915">
    <property type="entry name" value="Jacalin"/>
    <property type="match status" value="2"/>
</dbReference>
<name>A0A0B7FUY1_THACB</name>
<dbReference type="Gene3D" id="2.100.10.30">
    <property type="entry name" value="Jacalin-like lectin domain"/>
    <property type="match status" value="2"/>
</dbReference>
<dbReference type="PROSITE" id="PS51752">
    <property type="entry name" value="JACALIN_LECTIN"/>
    <property type="match status" value="2"/>
</dbReference>
<accession>A0A0B7FUY1</accession>
<organism evidence="2 3">
    <name type="scientific">Thanatephorus cucumeris (strain AG1-IB / isolate 7/3/14)</name>
    <name type="common">Lettuce bottom rot fungus</name>
    <name type="synonym">Rhizoctonia solani</name>
    <dbReference type="NCBI Taxonomy" id="1108050"/>
    <lineage>
        <taxon>Eukaryota</taxon>
        <taxon>Fungi</taxon>
        <taxon>Dikarya</taxon>
        <taxon>Basidiomycota</taxon>
        <taxon>Agaricomycotina</taxon>
        <taxon>Agaricomycetes</taxon>
        <taxon>Cantharellales</taxon>
        <taxon>Ceratobasidiaceae</taxon>
        <taxon>Rhizoctonia</taxon>
        <taxon>Rhizoctonia solani AG-1</taxon>
    </lineage>
</organism>
<dbReference type="Proteomes" id="UP000059188">
    <property type="component" value="Unassembled WGS sequence"/>
</dbReference>
<dbReference type="AlphaFoldDB" id="A0A0B7FUY1"/>
<evidence type="ECO:0000313" key="3">
    <source>
        <dbReference type="Proteomes" id="UP000059188"/>
    </source>
</evidence>
<dbReference type="Pfam" id="PF22693">
    <property type="entry name" value="MACPF_1"/>
    <property type="match status" value="1"/>
</dbReference>
<dbReference type="InterPro" id="IPR001229">
    <property type="entry name" value="Jacalin-like_lectin_dom"/>
</dbReference>
<reference evidence="2 3" key="1">
    <citation type="submission" date="2014-11" db="EMBL/GenBank/DDBJ databases">
        <authorList>
            <person name="Wibberg Daniel"/>
        </authorList>
    </citation>
    <scope>NUCLEOTIDE SEQUENCE [LARGE SCALE GENOMIC DNA]</scope>
    <source>
        <strain evidence="2">Rhizoctonia solani AG1-IB 7/3/14</strain>
    </source>
</reference>
<dbReference type="InterPro" id="IPR054586">
    <property type="entry name" value="MACPF_1_fungal"/>
</dbReference>
<dbReference type="PANTHER" id="PTHR46506">
    <property type="entry name" value="OS05G0143600 PROTEIN"/>
    <property type="match status" value="1"/>
</dbReference>
<feature type="domain" description="Jacalin-type lectin" evidence="1">
    <location>
        <begin position="285"/>
        <end position="423"/>
    </location>
</feature>
<feature type="domain" description="Jacalin-type lectin" evidence="1">
    <location>
        <begin position="434"/>
        <end position="573"/>
    </location>
</feature>
<proteinExistence type="predicted"/>
<dbReference type="Pfam" id="PF01419">
    <property type="entry name" value="Jacalin"/>
    <property type="match status" value="2"/>
</dbReference>
<dbReference type="InterPro" id="IPR036404">
    <property type="entry name" value="Jacalin-like_lectin_dom_sf"/>
</dbReference>